<reference evidence="2" key="2">
    <citation type="submission" date="2018-03" db="EMBL/GenBank/DDBJ databases">
        <title>The Triticum urartu genome reveals the dynamic nature of wheat genome evolution.</title>
        <authorList>
            <person name="Ling H."/>
            <person name="Ma B."/>
            <person name="Shi X."/>
            <person name="Liu H."/>
            <person name="Dong L."/>
            <person name="Sun H."/>
            <person name="Cao Y."/>
            <person name="Gao Q."/>
            <person name="Zheng S."/>
            <person name="Li Y."/>
            <person name="Yu Y."/>
            <person name="Du H."/>
            <person name="Qi M."/>
            <person name="Li Y."/>
            <person name="Yu H."/>
            <person name="Cui Y."/>
            <person name="Wang N."/>
            <person name="Chen C."/>
            <person name="Wu H."/>
            <person name="Zhao Y."/>
            <person name="Zhang J."/>
            <person name="Li Y."/>
            <person name="Zhou W."/>
            <person name="Zhang B."/>
            <person name="Hu W."/>
            <person name="Eijk M."/>
            <person name="Tang J."/>
            <person name="Witsenboer H."/>
            <person name="Zhao S."/>
            <person name="Li Z."/>
            <person name="Zhang A."/>
            <person name="Wang D."/>
            <person name="Liang C."/>
        </authorList>
    </citation>
    <scope>NUCLEOTIDE SEQUENCE [LARGE SCALE GENOMIC DNA]</scope>
    <source>
        <strain evidence="2">cv. G1812</strain>
    </source>
</reference>
<dbReference type="Gramene" id="TuG1812G0500002847.01.T02">
    <property type="protein sequence ID" value="TuG1812G0500002847.01.T02.cds346039"/>
    <property type="gene ID" value="TuG1812G0500002847.01"/>
</dbReference>
<feature type="region of interest" description="Disordered" evidence="1">
    <location>
        <begin position="1"/>
        <end position="32"/>
    </location>
</feature>
<dbReference type="Proteomes" id="UP000015106">
    <property type="component" value="Chromosome 5"/>
</dbReference>
<accession>A0A8R7QIM4</accession>
<dbReference type="EnsemblPlants" id="TuG1812G0500002847.01.T02">
    <property type="protein sequence ID" value="TuG1812G0500002847.01.T02.cds346039"/>
    <property type="gene ID" value="TuG1812G0500002847.01"/>
</dbReference>
<evidence type="ECO:0000313" key="3">
    <source>
        <dbReference type="Proteomes" id="UP000015106"/>
    </source>
</evidence>
<sequence>MSSRVGNGGLEPVNLRETSETGGGREGIGGRKFWEEQISDSGICEGMSWQEPGGSAEWINSNSRRGGKIRRWRCIWMAATPLWTMPVAGIVSRA</sequence>
<evidence type="ECO:0000256" key="1">
    <source>
        <dbReference type="SAM" id="MobiDB-lite"/>
    </source>
</evidence>
<proteinExistence type="predicted"/>
<organism evidence="2 3">
    <name type="scientific">Triticum urartu</name>
    <name type="common">Red wild einkorn</name>
    <name type="synonym">Crithodium urartu</name>
    <dbReference type="NCBI Taxonomy" id="4572"/>
    <lineage>
        <taxon>Eukaryota</taxon>
        <taxon>Viridiplantae</taxon>
        <taxon>Streptophyta</taxon>
        <taxon>Embryophyta</taxon>
        <taxon>Tracheophyta</taxon>
        <taxon>Spermatophyta</taxon>
        <taxon>Magnoliopsida</taxon>
        <taxon>Liliopsida</taxon>
        <taxon>Poales</taxon>
        <taxon>Poaceae</taxon>
        <taxon>BOP clade</taxon>
        <taxon>Pooideae</taxon>
        <taxon>Triticodae</taxon>
        <taxon>Triticeae</taxon>
        <taxon>Triticinae</taxon>
        <taxon>Triticum</taxon>
    </lineage>
</organism>
<dbReference type="AlphaFoldDB" id="A0A8R7QIM4"/>
<reference evidence="2" key="3">
    <citation type="submission" date="2022-06" db="UniProtKB">
        <authorList>
            <consortium name="EnsemblPlants"/>
        </authorList>
    </citation>
    <scope>IDENTIFICATION</scope>
</reference>
<evidence type="ECO:0000313" key="2">
    <source>
        <dbReference type="EnsemblPlants" id="TuG1812G0500002847.01.T02.cds346039"/>
    </source>
</evidence>
<reference evidence="3" key="1">
    <citation type="journal article" date="2013" name="Nature">
        <title>Draft genome of the wheat A-genome progenitor Triticum urartu.</title>
        <authorList>
            <person name="Ling H.Q."/>
            <person name="Zhao S."/>
            <person name="Liu D."/>
            <person name="Wang J."/>
            <person name="Sun H."/>
            <person name="Zhang C."/>
            <person name="Fan H."/>
            <person name="Li D."/>
            <person name="Dong L."/>
            <person name="Tao Y."/>
            <person name="Gao C."/>
            <person name="Wu H."/>
            <person name="Li Y."/>
            <person name="Cui Y."/>
            <person name="Guo X."/>
            <person name="Zheng S."/>
            <person name="Wang B."/>
            <person name="Yu K."/>
            <person name="Liang Q."/>
            <person name="Yang W."/>
            <person name="Lou X."/>
            <person name="Chen J."/>
            <person name="Feng M."/>
            <person name="Jian J."/>
            <person name="Zhang X."/>
            <person name="Luo G."/>
            <person name="Jiang Y."/>
            <person name="Liu J."/>
            <person name="Wang Z."/>
            <person name="Sha Y."/>
            <person name="Zhang B."/>
            <person name="Wu H."/>
            <person name="Tang D."/>
            <person name="Shen Q."/>
            <person name="Xue P."/>
            <person name="Zou S."/>
            <person name="Wang X."/>
            <person name="Liu X."/>
            <person name="Wang F."/>
            <person name="Yang Y."/>
            <person name="An X."/>
            <person name="Dong Z."/>
            <person name="Zhang K."/>
            <person name="Zhang X."/>
            <person name="Luo M.C."/>
            <person name="Dvorak J."/>
            <person name="Tong Y."/>
            <person name="Wang J."/>
            <person name="Yang H."/>
            <person name="Li Z."/>
            <person name="Wang D."/>
            <person name="Zhang A."/>
            <person name="Wang J."/>
        </authorList>
    </citation>
    <scope>NUCLEOTIDE SEQUENCE</scope>
    <source>
        <strain evidence="3">cv. G1812</strain>
    </source>
</reference>
<protein>
    <submittedName>
        <fullName evidence="2">Uncharacterized protein</fullName>
    </submittedName>
</protein>
<name>A0A8R7QIM4_TRIUA</name>
<keyword evidence="3" id="KW-1185">Reference proteome</keyword>